<dbReference type="InterPro" id="IPR001995">
    <property type="entry name" value="Peptidase_A2_cat"/>
</dbReference>
<organism evidence="6 7">
    <name type="scientific">Cephalotrichum gorgonifer</name>
    <dbReference type="NCBI Taxonomy" id="2041049"/>
    <lineage>
        <taxon>Eukaryota</taxon>
        <taxon>Fungi</taxon>
        <taxon>Dikarya</taxon>
        <taxon>Ascomycota</taxon>
        <taxon>Pezizomycotina</taxon>
        <taxon>Sordariomycetes</taxon>
        <taxon>Hypocreomycetidae</taxon>
        <taxon>Microascales</taxon>
        <taxon>Microascaceae</taxon>
        <taxon>Cephalotrichum</taxon>
    </lineage>
</organism>
<dbReference type="PROSITE" id="PS50088">
    <property type="entry name" value="ANK_REPEAT"/>
    <property type="match status" value="1"/>
</dbReference>
<dbReference type="AlphaFoldDB" id="A0AAE8N4D8"/>
<dbReference type="SMART" id="SM00248">
    <property type="entry name" value="ANK"/>
    <property type="match status" value="3"/>
</dbReference>
<dbReference type="Pfam" id="PF13606">
    <property type="entry name" value="Ank_3"/>
    <property type="match status" value="1"/>
</dbReference>
<evidence type="ECO:0000313" key="7">
    <source>
        <dbReference type="Proteomes" id="UP001187682"/>
    </source>
</evidence>
<evidence type="ECO:0000313" key="6">
    <source>
        <dbReference type="EMBL" id="SPO06176.1"/>
    </source>
</evidence>
<evidence type="ECO:0000256" key="3">
    <source>
        <dbReference type="PROSITE-ProRule" id="PRU00023"/>
    </source>
</evidence>
<dbReference type="GO" id="GO:0004190">
    <property type="term" value="F:aspartic-type endopeptidase activity"/>
    <property type="evidence" value="ECO:0007669"/>
    <property type="project" value="InterPro"/>
</dbReference>
<reference evidence="6" key="1">
    <citation type="submission" date="2018-03" db="EMBL/GenBank/DDBJ databases">
        <authorList>
            <person name="Guldener U."/>
        </authorList>
    </citation>
    <scope>NUCLEOTIDE SEQUENCE</scope>
</reference>
<keyword evidence="1" id="KW-0677">Repeat</keyword>
<feature type="compositionally biased region" description="Basic and acidic residues" evidence="4">
    <location>
        <begin position="393"/>
        <end position="407"/>
    </location>
</feature>
<evidence type="ECO:0000259" key="5">
    <source>
        <dbReference type="PROSITE" id="PS50175"/>
    </source>
</evidence>
<dbReference type="PROSITE" id="PS50175">
    <property type="entry name" value="ASP_PROT_RETROV"/>
    <property type="match status" value="1"/>
</dbReference>
<dbReference type="EMBL" id="ONZQ02000015">
    <property type="protein sequence ID" value="SPO06176.1"/>
    <property type="molecule type" value="Genomic_DNA"/>
</dbReference>
<comment type="caution">
    <text evidence="6">The sequence shown here is derived from an EMBL/GenBank/DDBJ whole genome shotgun (WGS) entry which is preliminary data.</text>
</comment>
<keyword evidence="2 3" id="KW-0040">ANK repeat</keyword>
<name>A0AAE8N4D8_9PEZI</name>
<dbReference type="PANTHER" id="PTHR24189">
    <property type="entry name" value="MYOTROPHIN"/>
    <property type="match status" value="1"/>
</dbReference>
<dbReference type="SUPFAM" id="SSF48403">
    <property type="entry name" value="Ankyrin repeat"/>
    <property type="match status" value="1"/>
</dbReference>
<evidence type="ECO:0000256" key="2">
    <source>
        <dbReference type="ARBA" id="ARBA00023043"/>
    </source>
</evidence>
<dbReference type="InterPro" id="IPR050745">
    <property type="entry name" value="Multifunctional_regulatory"/>
</dbReference>
<accession>A0AAE8N4D8</accession>
<gene>
    <name evidence="6" type="ORF">DNG_08865</name>
</gene>
<sequence length="448" mass="50007">MGHSIFSLFTPRMILPATKRKSMTSGNKKFPPPEHAWKFPADDGWTEEQIKFQLDGEEEDRREVLARYADLPPLPPAVPTPEYLVQGAPVYSRGPESAGFYSACAEGRINDVRDFIESSKPPPADLQYGLEQASHGFQAEIVRYLMREQSVSLHTRVFQRRNYTRILPLKDRPPPSLQNIFTSRRPELLDLLKALIDNGWHPNQTLQPLQEVIYARHRSVHEVALHYPRCLQDAAILKLLLDSGADPTIARIQAPIYFFGDWPWEAPVQRKSGEILDLAVKVGTPETVETLLSHGAKLEYGAPLHNLVLRPPPADALGPIPDSPVDPAARFAVAEYLLSLGEDINGVKDVVNAVRDTSEMHLPGGWEATPLSHAVYSGDFAFIEWLLEKGADPETERSKWNRDRDQSRAPIKPMTPAASALAFPTNSRNPRRLAILSGYNMETAPSAA</sequence>
<evidence type="ECO:0000256" key="4">
    <source>
        <dbReference type="SAM" id="MobiDB-lite"/>
    </source>
</evidence>
<proteinExistence type="predicted"/>
<evidence type="ECO:0000256" key="1">
    <source>
        <dbReference type="ARBA" id="ARBA00022737"/>
    </source>
</evidence>
<feature type="domain" description="Peptidase A2" evidence="5">
    <location>
        <begin position="237"/>
        <end position="249"/>
    </location>
</feature>
<feature type="region of interest" description="Disordered" evidence="4">
    <location>
        <begin position="393"/>
        <end position="426"/>
    </location>
</feature>
<dbReference type="GO" id="GO:0006508">
    <property type="term" value="P:proteolysis"/>
    <property type="evidence" value="ECO:0007669"/>
    <property type="project" value="InterPro"/>
</dbReference>
<dbReference type="InterPro" id="IPR036770">
    <property type="entry name" value="Ankyrin_rpt-contain_sf"/>
</dbReference>
<dbReference type="InterPro" id="IPR002110">
    <property type="entry name" value="Ankyrin_rpt"/>
</dbReference>
<keyword evidence="7" id="KW-1185">Reference proteome</keyword>
<dbReference type="Gene3D" id="1.25.40.20">
    <property type="entry name" value="Ankyrin repeat-containing domain"/>
    <property type="match status" value="2"/>
</dbReference>
<feature type="repeat" description="ANK" evidence="3">
    <location>
        <begin position="366"/>
        <end position="398"/>
    </location>
</feature>
<dbReference type="Proteomes" id="UP001187682">
    <property type="component" value="Unassembled WGS sequence"/>
</dbReference>
<protein>
    <recommendedName>
        <fullName evidence="5">Peptidase A2 domain-containing protein</fullName>
    </recommendedName>
</protein>